<sequence length="221" mass="25031">MILLIMFLRVLCATISIVVPPGRQCSLYQLGSSMRIARVYPSKENANAYVNVLSDGDMRLIECIGEHSMIKIPAMNGGHILRNYILAHCDDSILQSKYGEVSAAKMACATDNGSCGIDPLEKLDIKMEVGLLKKKFHQTYQMKVTCNSDESVQIIQCGKGKWWYWNGKDFSNEFTKKSCKLTLLKIIALASVGFVVIFYVLVIFVKMYKRRRKRRSKKSVL</sequence>
<evidence type="ECO:0000313" key="3">
    <source>
        <dbReference type="Proteomes" id="UP001439008"/>
    </source>
</evidence>
<protein>
    <submittedName>
        <fullName evidence="2">Uncharacterized protein</fullName>
    </submittedName>
</protein>
<gene>
    <name evidence="2" type="ORF">MHBO_001349</name>
</gene>
<dbReference type="EMBL" id="JBDODL010000320">
    <property type="protein sequence ID" value="MES1919537.1"/>
    <property type="molecule type" value="Genomic_DNA"/>
</dbReference>
<dbReference type="Proteomes" id="UP001439008">
    <property type="component" value="Unassembled WGS sequence"/>
</dbReference>
<keyword evidence="3" id="KW-1185">Reference proteome</keyword>
<keyword evidence="1" id="KW-0472">Membrane</keyword>
<reference evidence="2 3" key="1">
    <citation type="journal article" date="2024" name="BMC Biol.">
        <title>Comparative genomics of Ascetosporea gives new insight into the evolutionary basis for animal parasitism in Rhizaria.</title>
        <authorList>
            <person name="Hiltunen Thoren M."/>
            <person name="Onut-Brannstrom I."/>
            <person name="Alfjorden A."/>
            <person name="Peckova H."/>
            <person name="Swords F."/>
            <person name="Hooper C."/>
            <person name="Holzer A.S."/>
            <person name="Bass D."/>
            <person name="Burki F."/>
        </authorList>
    </citation>
    <scope>NUCLEOTIDE SEQUENCE [LARGE SCALE GENOMIC DNA]</scope>
    <source>
        <strain evidence="2">20-A016</strain>
    </source>
</reference>
<keyword evidence="1" id="KW-0812">Transmembrane</keyword>
<keyword evidence="1" id="KW-1133">Transmembrane helix</keyword>
<comment type="caution">
    <text evidence="2">The sequence shown here is derived from an EMBL/GenBank/DDBJ whole genome shotgun (WGS) entry which is preliminary data.</text>
</comment>
<name>A0ABV2AJW0_9EUKA</name>
<evidence type="ECO:0000256" key="1">
    <source>
        <dbReference type="SAM" id="Phobius"/>
    </source>
</evidence>
<proteinExistence type="predicted"/>
<organism evidence="2 3">
    <name type="scientific">Bonamia ostreae</name>
    <dbReference type="NCBI Taxonomy" id="126728"/>
    <lineage>
        <taxon>Eukaryota</taxon>
        <taxon>Sar</taxon>
        <taxon>Rhizaria</taxon>
        <taxon>Endomyxa</taxon>
        <taxon>Ascetosporea</taxon>
        <taxon>Haplosporida</taxon>
        <taxon>Bonamia</taxon>
    </lineage>
</organism>
<evidence type="ECO:0000313" key="2">
    <source>
        <dbReference type="EMBL" id="MES1919537.1"/>
    </source>
</evidence>
<accession>A0ABV2AJW0</accession>
<feature type="transmembrane region" description="Helical" evidence="1">
    <location>
        <begin position="186"/>
        <end position="208"/>
    </location>
</feature>